<dbReference type="InterPro" id="IPR027417">
    <property type="entry name" value="P-loop_NTPase"/>
</dbReference>
<protein>
    <submittedName>
        <fullName evidence="2">Uridine kinase</fullName>
    </submittedName>
</protein>
<dbReference type="Pfam" id="PF00485">
    <property type="entry name" value="PRK"/>
    <property type="match status" value="1"/>
</dbReference>
<keyword evidence="2" id="KW-0418">Kinase</keyword>
<dbReference type="EMBL" id="SPQB01000029">
    <property type="protein sequence ID" value="TFU32317.1"/>
    <property type="molecule type" value="Genomic_DNA"/>
</dbReference>
<evidence type="ECO:0000313" key="2">
    <source>
        <dbReference type="EMBL" id="TFU32317.1"/>
    </source>
</evidence>
<accession>A0A4Y9FTK1</accession>
<dbReference type="GO" id="GO:0016301">
    <property type="term" value="F:kinase activity"/>
    <property type="evidence" value="ECO:0007669"/>
    <property type="project" value="UniProtKB-KW"/>
</dbReference>
<dbReference type="InterPro" id="IPR006083">
    <property type="entry name" value="PRK/URK"/>
</dbReference>
<reference evidence="2 3" key="1">
    <citation type="submission" date="2019-03" db="EMBL/GenBank/DDBJ databases">
        <title>Diversity of the mouse oral microbiome.</title>
        <authorList>
            <person name="Joseph S."/>
            <person name="Aduse-Opoku J."/>
            <person name="Curtis M."/>
            <person name="Wade W."/>
            <person name="Hashim A."/>
        </authorList>
    </citation>
    <scope>NUCLEOTIDE SEQUENCE [LARGE SCALE GENOMIC DNA]</scope>
    <source>
        <strain evidence="2 3">P1012</strain>
    </source>
</reference>
<keyword evidence="2" id="KW-0808">Transferase</keyword>
<dbReference type="Proteomes" id="UP000298358">
    <property type="component" value="Unassembled WGS sequence"/>
</dbReference>
<dbReference type="Gene3D" id="3.40.50.300">
    <property type="entry name" value="P-loop containing nucleotide triphosphate hydrolases"/>
    <property type="match status" value="1"/>
</dbReference>
<dbReference type="GO" id="GO:0005524">
    <property type="term" value="F:ATP binding"/>
    <property type="evidence" value="ECO:0007669"/>
    <property type="project" value="InterPro"/>
</dbReference>
<comment type="caution">
    <text evidence="2">The sequence shown here is derived from an EMBL/GenBank/DDBJ whole genome shotgun (WGS) entry which is preliminary data.</text>
</comment>
<dbReference type="AlphaFoldDB" id="A0A4Y9FTK1"/>
<name>A0A4Y9FTK1_9MICO</name>
<dbReference type="OrthoDB" id="572586at2"/>
<evidence type="ECO:0000313" key="3">
    <source>
        <dbReference type="Proteomes" id="UP000298358"/>
    </source>
</evidence>
<gene>
    <name evidence="2" type="ORF">E4U02_11210</name>
</gene>
<dbReference type="SUPFAM" id="SSF52540">
    <property type="entry name" value="P-loop containing nucleoside triphosphate hydrolases"/>
    <property type="match status" value="1"/>
</dbReference>
<organism evidence="2 3">
    <name type="scientific">Microbacterium paludicola</name>
    <dbReference type="NCBI Taxonomy" id="300019"/>
    <lineage>
        <taxon>Bacteria</taxon>
        <taxon>Bacillati</taxon>
        <taxon>Actinomycetota</taxon>
        <taxon>Actinomycetes</taxon>
        <taxon>Micrococcales</taxon>
        <taxon>Microbacteriaceae</taxon>
        <taxon>Microbacterium</taxon>
    </lineage>
</organism>
<keyword evidence="3" id="KW-1185">Reference proteome</keyword>
<feature type="domain" description="Phosphoribulokinase/uridine kinase" evidence="1">
    <location>
        <begin position="20"/>
        <end position="171"/>
    </location>
</feature>
<evidence type="ECO:0000259" key="1">
    <source>
        <dbReference type="Pfam" id="PF00485"/>
    </source>
</evidence>
<proteinExistence type="predicted"/>
<sequence length="214" mass="23902">MLDAVSARLAEQDPGHPLRVGIDGVCGAGKTTFANELAAQLASTGRAVLRLDSDGFHHVRHIRYRQGRESARGYYEDAYDFDALRRLTLEPLGPGGSRRYAWHVHDLATDEVEPRFAEAEPDAIVVFDATFLQRDELRECWDEVIFLDAPRERALERGARRDAASLGGLDAARLVYDARYMAACDLYLAEQDPRTRASIVIDNADPAHPLLARR</sequence>